<proteinExistence type="predicted"/>
<evidence type="ECO:0000313" key="5">
    <source>
        <dbReference type="Proteomes" id="UP001430584"/>
    </source>
</evidence>
<protein>
    <recommendedName>
        <fullName evidence="3">C2H2-type domain-containing protein</fullName>
    </recommendedName>
</protein>
<evidence type="ECO:0000313" key="4">
    <source>
        <dbReference type="EMBL" id="KAL0261008.1"/>
    </source>
</evidence>
<feature type="compositionally biased region" description="Basic and acidic residues" evidence="2">
    <location>
        <begin position="315"/>
        <end position="333"/>
    </location>
</feature>
<dbReference type="Gene3D" id="3.30.160.60">
    <property type="entry name" value="Classic Zinc Finger"/>
    <property type="match status" value="1"/>
</dbReference>
<dbReference type="PROSITE" id="PS50157">
    <property type="entry name" value="ZINC_FINGER_C2H2_2"/>
    <property type="match status" value="1"/>
</dbReference>
<organism evidence="4 5">
    <name type="scientific">Diplodia seriata</name>
    <dbReference type="NCBI Taxonomy" id="420778"/>
    <lineage>
        <taxon>Eukaryota</taxon>
        <taxon>Fungi</taxon>
        <taxon>Dikarya</taxon>
        <taxon>Ascomycota</taxon>
        <taxon>Pezizomycotina</taxon>
        <taxon>Dothideomycetes</taxon>
        <taxon>Dothideomycetes incertae sedis</taxon>
        <taxon>Botryosphaeriales</taxon>
        <taxon>Botryosphaeriaceae</taxon>
        <taxon>Diplodia</taxon>
    </lineage>
</organism>
<feature type="compositionally biased region" description="Polar residues" evidence="2">
    <location>
        <begin position="334"/>
        <end position="354"/>
    </location>
</feature>
<sequence length="574" mass="63912">MPRAQSTMALKLVILETIRMFHQVTRALWVNTYTHKVLSHLTPLWTNLSIEARTLFLVPVAPMHYGRHERHNSGSRQGSSQREDSQKPATKADAARKRNFSEIVDLTQFSDEEEPPAKKQTGFNSDIAPAWAAPPESVFRQHPPNSSNLPTMVPVDDKAKNMDVVQTLNRKYALRRSAYEIKTIARDVLLATGKHPEMRPLNGHLEILKENFKRVDNMSDLSTLRWDLIDPGDPPPEALAPDVIELEDEDADDEEEEPQPRPRLAHHEPNPPPPGPETSASLQAMPSRPMPASTPQSVPNRRGRPPKSSTAGAEAARDARATPSMRDTERERAASSSTFNTPNKAHSPMTSNSVGYAAFRQNGFGPDGQPLPKKKGRPVGWRKSIHSKEAIAKASGSSPQPFSASRPSGLRNSQTSNGVVLIESRSPSVVTNRKAPSSYSVFKCEWEGCSAELHNMATLTKHVEKFHHGQNAQQKWPCYWTGCEENERYMDKRTGKPNGFRVKEDLTDHVKFAHLGPRSWELGDGHAGGLSEMERKKKLVGPGLDRGGARLANEKRRMGFIDDEDFEEIVSDSD</sequence>
<evidence type="ECO:0000256" key="2">
    <source>
        <dbReference type="SAM" id="MobiDB-lite"/>
    </source>
</evidence>
<reference evidence="4 5" key="1">
    <citation type="submission" date="2024-02" db="EMBL/GenBank/DDBJ databases">
        <title>De novo assembly and annotation of 12 fungi associated with fruit tree decline syndrome in Ontario, Canada.</title>
        <authorList>
            <person name="Sulman M."/>
            <person name="Ellouze W."/>
            <person name="Ilyukhin E."/>
        </authorList>
    </citation>
    <scope>NUCLEOTIDE SEQUENCE [LARGE SCALE GENOMIC DNA]</scope>
    <source>
        <strain evidence="4 5">FDS-637</strain>
    </source>
</reference>
<dbReference type="PROSITE" id="PS00028">
    <property type="entry name" value="ZINC_FINGER_C2H2_1"/>
    <property type="match status" value="1"/>
</dbReference>
<gene>
    <name evidence="4" type="ORF">SLS55_004700</name>
</gene>
<keyword evidence="5" id="KW-1185">Reference proteome</keyword>
<dbReference type="RefSeq" id="XP_066634037.1">
    <property type="nucleotide sequence ID" value="XM_066776156.1"/>
</dbReference>
<evidence type="ECO:0000259" key="3">
    <source>
        <dbReference type="PROSITE" id="PS50157"/>
    </source>
</evidence>
<feature type="compositionally biased region" description="Polar residues" evidence="2">
    <location>
        <begin position="395"/>
        <end position="414"/>
    </location>
</feature>
<feature type="region of interest" description="Disordered" evidence="2">
    <location>
        <begin position="248"/>
        <end position="414"/>
    </location>
</feature>
<dbReference type="Proteomes" id="UP001430584">
    <property type="component" value="Unassembled WGS sequence"/>
</dbReference>
<name>A0ABR3CK63_9PEZI</name>
<keyword evidence="1" id="KW-0863">Zinc-finger</keyword>
<comment type="caution">
    <text evidence="4">The sequence shown here is derived from an EMBL/GenBank/DDBJ whole genome shotgun (WGS) entry which is preliminary data.</text>
</comment>
<feature type="domain" description="C2H2-type" evidence="3">
    <location>
        <begin position="442"/>
        <end position="472"/>
    </location>
</feature>
<feature type="compositionally biased region" description="Acidic residues" evidence="2">
    <location>
        <begin position="248"/>
        <end position="257"/>
    </location>
</feature>
<keyword evidence="1" id="KW-0862">Zinc</keyword>
<dbReference type="InterPro" id="IPR013087">
    <property type="entry name" value="Znf_C2H2_type"/>
</dbReference>
<keyword evidence="1" id="KW-0479">Metal-binding</keyword>
<dbReference type="GeneID" id="92008785"/>
<feature type="region of interest" description="Disordered" evidence="2">
    <location>
        <begin position="67"/>
        <end position="97"/>
    </location>
</feature>
<accession>A0ABR3CK63</accession>
<dbReference type="EMBL" id="JAJVCZ030000004">
    <property type="protein sequence ID" value="KAL0261008.1"/>
    <property type="molecule type" value="Genomic_DNA"/>
</dbReference>
<evidence type="ECO:0000256" key="1">
    <source>
        <dbReference type="PROSITE-ProRule" id="PRU00042"/>
    </source>
</evidence>